<keyword evidence="1" id="KW-0732">Signal</keyword>
<feature type="signal peptide" evidence="1">
    <location>
        <begin position="1"/>
        <end position="20"/>
    </location>
</feature>
<dbReference type="HOGENOM" id="CLU_1568218_0_0_7"/>
<dbReference type="KEGG" id="drt:Dret_1449"/>
<evidence type="ECO:0000313" key="2">
    <source>
        <dbReference type="EMBL" id="ACV68736.1"/>
    </source>
</evidence>
<dbReference type="AlphaFoldDB" id="C8X2T9"/>
<dbReference type="EMBL" id="CP001734">
    <property type="protein sequence ID" value="ACV68736.1"/>
    <property type="molecule type" value="Genomic_DNA"/>
</dbReference>
<gene>
    <name evidence="2" type="ordered locus">Dret_1449</name>
</gene>
<feature type="chain" id="PRO_5002993808" description="Lipoprotein" evidence="1">
    <location>
        <begin position="21"/>
        <end position="172"/>
    </location>
</feature>
<reference evidence="2 3" key="2">
    <citation type="journal article" date="2010" name="Stand. Genomic Sci.">
        <title>Complete genome sequence of Desulfohalobium retbaense type strain (HR(100)).</title>
        <authorList>
            <person name="Spring S."/>
            <person name="Nolan M."/>
            <person name="Lapidus A."/>
            <person name="Glavina Del Rio T."/>
            <person name="Copeland A."/>
            <person name="Tice H."/>
            <person name="Cheng J.F."/>
            <person name="Lucas S."/>
            <person name="Land M."/>
            <person name="Chen F."/>
            <person name="Bruce D."/>
            <person name="Goodwin L."/>
            <person name="Pitluck S."/>
            <person name="Ivanova N."/>
            <person name="Mavromatis K."/>
            <person name="Mikhailova N."/>
            <person name="Pati A."/>
            <person name="Chen A."/>
            <person name="Palaniappan K."/>
            <person name="Hauser L."/>
            <person name="Chang Y.J."/>
            <person name="Jeffries C.D."/>
            <person name="Munk C."/>
            <person name="Kiss H."/>
            <person name="Chain P."/>
            <person name="Han C."/>
            <person name="Brettin T."/>
            <person name="Detter J.C."/>
            <person name="Schuler E."/>
            <person name="Goker M."/>
            <person name="Rohde M."/>
            <person name="Bristow J."/>
            <person name="Eisen J.A."/>
            <person name="Markowitz V."/>
            <person name="Hugenholtz P."/>
            <person name="Kyrpides N.C."/>
            <person name="Klenk H.P."/>
        </authorList>
    </citation>
    <scope>NUCLEOTIDE SEQUENCE [LARGE SCALE GENOMIC DNA]</scope>
    <source>
        <strain evidence="2 3">DSM 5692</strain>
    </source>
</reference>
<evidence type="ECO:0000313" key="3">
    <source>
        <dbReference type="Proteomes" id="UP000001052"/>
    </source>
</evidence>
<evidence type="ECO:0008006" key="4">
    <source>
        <dbReference type="Google" id="ProtNLM"/>
    </source>
</evidence>
<sequence length="172" mass="19284">MFRNALLPLFLTCLFAVACASLSPENRGRAVLGSPESASMTVDNIVQQLQTFTPFYSGPNPARPAALLFIPRDMMSLWNLPTGYPDWRRVETSAGTKEILRRLKSDDALRQLRLRTLYAPQGLAPAGEPVGFLYAIEARVPLRDTRDPKALTLHPVRDPLRKIIEPRRGLFN</sequence>
<proteinExistence type="predicted"/>
<dbReference type="RefSeq" id="WP_015751883.1">
    <property type="nucleotide sequence ID" value="NC_013223.1"/>
</dbReference>
<reference evidence="3" key="1">
    <citation type="submission" date="2009-09" db="EMBL/GenBank/DDBJ databases">
        <title>The complete chromosome of Desulfohalobium retbaense DSM 5692.</title>
        <authorList>
            <consortium name="US DOE Joint Genome Institute (JGI-PGF)"/>
            <person name="Lucas S."/>
            <person name="Copeland A."/>
            <person name="Lapidus A."/>
            <person name="Glavina del Rio T."/>
            <person name="Dalin E."/>
            <person name="Tice H."/>
            <person name="Bruce D."/>
            <person name="Goodwin L."/>
            <person name="Pitluck S."/>
            <person name="Kyrpides N."/>
            <person name="Mavromatis K."/>
            <person name="Ivanova N."/>
            <person name="Mikhailova N."/>
            <person name="Munk A.C."/>
            <person name="Brettin T."/>
            <person name="Detter J.C."/>
            <person name="Han C."/>
            <person name="Tapia R."/>
            <person name="Larimer F."/>
            <person name="Land M."/>
            <person name="Hauser L."/>
            <person name="Markowitz V."/>
            <person name="Cheng J.-F."/>
            <person name="Hugenholtz P."/>
            <person name="Woyke T."/>
            <person name="Wu D."/>
            <person name="Spring S."/>
            <person name="Klenk H.-P."/>
            <person name="Eisen J.A."/>
        </authorList>
    </citation>
    <scope>NUCLEOTIDE SEQUENCE [LARGE SCALE GENOMIC DNA]</scope>
    <source>
        <strain evidence="3">DSM 5692</strain>
    </source>
</reference>
<evidence type="ECO:0000256" key="1">
    <source>
        <dbReference type="SAM" id="SignalP"/>
    </source>
</evidence>
<dbReference type="PROSITE" id="PS51257">
    <property type="entry name" value="PROKAR_LIPOPROTEIN"/>
    <property type="match status" value="1"/>
</dbReference>
<organism evidence="2 3">
    <name type="scientific">Desulfohalobium retbaense (strain ATCC 49708 / DSM 5692 / JCM 16813 / HR100)</name>
    <dbReference type="NCBI Taxonomy" id="485915"/>
    <lineage>
        <taxon>Bacteria</taxon>
        <taxon>Pseudomonadati</taxon>
        <taxon>Thermodesulfobacteriota</taxon>
        <taxon>Desulfovibrionia</taxon>
        <taxon>Desulfovibrionales</taxon>
        <taxon>Desulfohalobiaceae</taxon>
        <taxon>Desulfohalobium</taxon>
    </lineage>
</organism>
<accession>C8X2T9</accession>
<keyword evidence="3" id="KW-1185">Reference proteome</keyword>
<dbReference type="STRING" id="485915.Dret_1449"/>
<dbReference type="OrthoDB" id="5475419at2"/>
<name>C8X2T9_DESRD</name>
<protein>
    <recommendedName>
        <fullName evidence="4">Lipoprotein</fullName>
    </recommendedName>
</protein>
<dbReference type="Proteomes" id="UP000001052">
    <property type="component" value="Chromosome"/>
</dbReference>